<dbReference type="InterPro" id="IPR027417">
    <property type="entry name" value="P-loop_NTPase"/>
</dbReference>
<organism evidence="4 5">
    <name type="scientific">Zopfia rhizophila CBS 207.26</name>
    <dbReference type="NCBI Taxonomy" id="1314779"/>
    <lineage>
        <taxon>Eukaryota</taxon>
        <taxon>Fungi</taxon>
        <taxon>Dikarya</taxon>
        <taxon>Ascomycota</taxon>
        <taxon>Pezizomycotina</taxon>
        <taxon>Dothideomycetes</taxon>
        <taxon>Dothideomycetes incertae sedis</taxon>
        <taxon>Zopfiaceae</taxon>
        <taxon>Zopfia</taxon>
    </lineage>
</organism>
<dbReference type="PANTHER" id="PTHR46082">
    <property type="entry name" value="ATP/GTP-BINDING PROTEIN-RELATED"/>
    <property type="match status" value="1"/>
</dbReference>
<dbReference type="Pfam" id="PF13424">
    <property type="entry name" value="TPR_12"/>
    <property type="match status" value="2"/>
</dbReference>
<dbReference type="Proteomes" id="UP000800200">
    <property type="component" value="Unassembled WGS sequence"/>
</dbReference>
<evidence type="ECO:0000313" key="5">
    <source>
        <dbReference type="Proteomes" id="UP000800200"/>
    </source>
</evidence>
<protein>
    <submittedName>
        <fullName evidence="4">TPR-like protein</fullName>
    </submittedName>
</protein>
<accession>A0A6A6EP74</accession>
<dbReference type="PANTHER" id="PTHR46082:SF6">
    <property type="entry name" value="AAA+ ATPASE DOMAIN-CONTAINING PROTEIN-RELATED"/>
    <property type="match status" value="1"/>
</dbReference>
<dbReference type="EMBL" id="ML994612">
    <property type="protein sequence ID" value="KAF2193987.1"/>
    <property type="molecule type" value="Genomic_DNA"/>
</dbReference>
<evidence type="ECO:0000259" key="3">
    <source>
        <dbReference type="Pfam" id="PF25000"/>
    </source>
</evidence>
<sequence length="750" mass="84652">SSRKREPFSTVPFALDPDFVDRPEILAWIRDKCAGQGARAALVGLGGVGKSQLAIQYCHDVRDVSPQTFVFWVHASTKARFEEANRDIADRLELLGRNDPKVDVLRLVRNWLCDETNGTWVMVLDNADDIKMFYPKQTRAEDRMATAPLAAYLPQSRNGSILITSRSNDAAARLAGGHKNIKVVRAMDESQALHLFQNKVQNASNEEGAADLLRALDYIPLAITQAAAFINRRGRMTATGYLGEFRKNDRKKESLLNWDSGDLRRDESASNSVVTTWQMSFERIRQERPSAADLLSLMSFFNPQGIPESTLRKRPTIGGDEDTDDEFNGDLDTLLAFSLVTVTADSGVCELHALVQFCTHVWLSSFGEMERWRLEFLELMAREFPTGEHKNWTTCKQLLPHIGSLYRSEVAGNKSVEKWCQVLTNAAWYTSESGGKYDEAEKLNRRALEGREKELGEQHPSTLTSVSNLAGVLGYQGKYDEAEKLNRRALEGYEKKLGEQHPSTLTSVSNLALMLGYQGKYNEAEKLNRRALEGREKELGEQHPSTLMSVDNLALVLGYQGKYDEAEKLNRRALEGKEKELGEQHPSTLTSVDNLALVLRYQGKYDEAEKLSRRALEGREKELGEQHPSTLTSVYCLAYLLHKQKRYEEASWLYQRACDGYKQKLGSQHPTAIACLNHFLAMQQEAEREGLRQSRTLVDNGKAAFRETSIHGFSSSHNSRTTPTSISSSRKNKQDSIYARLKRRIGRKEL</sequence>
<dbReference type="SUPFAM" id="SSF52540">
    <property type="entry name" value="P-loop containing nucleoside triphosphate hydrolases"/>
    <property type="match status" value="1"/>
</dbReference>
<keyword evidence="5" id="KW-1185">Reference proteome</keyword>
<dbReference type="GO" id="GO:0043531">
    <property type="term" value="F:ADP binding"/>
    <property type="evidence" value="ECO:0007669"/>
    <property type="project" value="InterPro"/>
</dbReference>
<dbReference type="Pfam" id="PF25000">
    <property type="entry name" value="DUF7779"/>
    <property type="match status" value="1"/>
</dbReference>
<feature type="non-terminal residue" evidence="4">
    <location>
        <position position="1"/>
    </location>
</feature>
<dbReference type="InterPro" id="IPR011990">
    <property type="entry name" value="TPR-like_helical_dom_sf"/>
</dbReference>
<evidence type="ECO:0000259" key="2">
    <source>
        <dbReference type="Pfam" id="PF00931"/>
    </source>
</evidence>
<reference evidence="4" key="1">
    <citation type="journal article" date="2020" name="Stud. Mycol.">
        <title>101 Dothideomycetes genomes: a test case for predicting lifestyles and emergence of pathogens.</title>
        <authorList>
            <person name="Haridas S."/>
            <person name="Albert R."/>
            <person name="Binder M."/>
            <person name="Bloem J."/>
            <person name="Labutti K."/>
            <person name="Salamov A."/>
            <person name="Andreopoulos B."/>
            <person name="Baker S."/>
            <person name="Barry K."/>
            <person name="Bills G."/>
            <person name="Bluhm B."/>
            <person name="Cannon C."/>
            <person name="Castanera R."/>
            <person name="Culley D."/>
            <person name="Daum C."/>
            <person name="Ezra D."/>
            <person name="Gonzalez J."/>
            <person name="Henrissat B."/>
            <person name="Kuo A."/>
            <person name="Liang C."/>
            <person name="Lipzen A."/>
            <person name="Lutzoni F."/>
            <person name="Magnuson J."/>
            <person name="Mondo S."/>
            <person name="Nolan M."/>
            <person name="Ohm R."/>
            <person name="Pangilinan J."/>
            <person name="Park H.-J."/>
            <person name="Ramirez L."/>
            <person name="Alfaro M."/>
            <person name="Sun H."/>
            <person name="Tritt A."/>
            <person name="Yoshinaga Y."/>
            <person name="Zwiers L.-H."/>
            <person name="Turgeon B."/>
            <person name="Goodwin S."/>
            <person name="Spatafora J."/>
            <person name="Crous P."/>
            <person name="Grigoriev I."/>
        </authorList>
    </citation>
    <scope>NUCLEOTIDE SEQUENCE</scope>
    <source>
        <strain evidence="4">CBS 207.26</strain>
    </source>
</reference>
<dbReference type="Pfam" id="PF13374">
    <property type="entry name" value="TPR_10"/>
    <property type="match status" value="2"/>
</dbReference>
<evidence type="ECO:0000256" key="1">
    <source>
        <dbReference type="SAM" id="MobiDB-lite"/>
    </source>
</evidence>
<evidence type="ECO:0000313" key="4">
    <source>
        <dbReference type="EMBL" id="KAF2193987.1"/>
    </source>
</evidence>
<dbReference type="Gene3D" id="1.25.40.10">
    <property type="entry name" value="Tetratricopeptide repeat domain"/>
    <property type="match status" value="2"/>
</dbReference>
<dbReference type="AlphaFoldDB" id="A0A6A6EP74"/>
<name>A0A6A6EP74_9PEZI</name>
<dbReference type="InterPro" id="IPR056681">
    <property type="entry name" value="DUF7779"/>
</dbReference>
<dbReference type="PRINTS" id="PR00381">
    <property type="entry name" value="KINESINLIGHT"/>
</dbReference>
<gene>
    <name evidence="4" type="ORF">K469DRAFT_548285</name>
</gene>
<feature type="domain" description="NB-ARC" evidence="2">
    <location>
        <begin position="40"/>
        <end position="204"/>
    </location>
</feature>
<feature type="compositionally biased region" description="Low complexity" evidence="1">
    <location>
        <begin position="719"/>
        <end position="729"/>
    </location>
</feature>
<dbReference type="Pfam" id="PF00931">
    <property type="entry name" value="NB-ARC"/>
    <property type="match status" value="1"/>
</dbReference>
<dbReference type="SUPFAM" id="SSF48452">
    <property type="entry name" value="TPR-like"/>
    <property type="match status" value="2"/>
</dbReference>
<proteinExistence type="predicted"/>
<feature type="domain" description="DUF7779" evidence="3">
    <location>
        <begin position="286"/>
        <end position="359"/>
    </location>
</feature>
<feature type="region of interest" description="Disordered" evidence="1">
    <location>
        <begin position="709"/>
        <end position="735"/>
    </location>
</feature>
<dbReference type="InterPro" id="IPR053137">
    <property type="entry name" value="NLR-like"/>
</dbReference>
<dbReference type="Gene3D" id="3.40.50.300">
    <property type="entry name" value="P-loop containing nucleotide triphosphate hydrolases"/>
    <property type="match status" value="1"/>
</dbReference>
<dbReference type="OrthoDB" id="626167at2759"/>
<dbReference type="InterPro" id="IPR002182">
    <property type="entry name" value="NB-ARC"/>
</dbReference>